<dbReference type="InterPro" id="IPR025662">
    <property type="entry name" value="Sigma_54_int_dom_ATP-bd_1"/>
</dbReference>
<evidence type="ECO:0000313" key="2">
    <source>
        <dbReference type="EMBL" id="MBC8316752.1"/>
    </source>
</evidence>
<dbReference type="CDD" id="cd00009">
    <property type="entry name" value="AAA"/>
    <property type="match status" value="1"/>
</dbReference>
<dbReference type="PANTHER" id="PTHR35894:SF1">
    <property type="entry name" value="PHOSPHORIBULOKINASE _ URIDINE KINASE FAMILY"/>
    <property type="match status" value="1"/>
</dbReference>
<evidence type="ECO:0000259" key="1">
    <source>
        <dbReference type="SMART" id="SM00382"/>
    </source>
</evidence>
<dbReference type="InterPro" id="IPR003593">
    <property type="entry name" value="AAA+_ATPase"/>
</dbReference>
<dbReference type="Proteomes" id="UP000614424">
    <property type="component" value="Unassembled WGS sequence"/>
</dbReference>
<dbReference type="SMART" id="SM00382">
    <property type="entry name" value="AAA"/>
    <property type="match status" value="1"/>
</dbReference>
<gene>
    <name evidence="2" type="ORF">H8E41_02530</name>
</gene>
<dbReference type="EMBL" id="JACNJZ010000052">
    <property type="protein sequence ID" value="MBC8316752.1"/>
    <property type="molecule type" value="Genomic_DNA"/>
</dbReference>
<dbReference type="PANTHER" id="PTHR35894">
    <property type="entry name" value="GENERAL SECRETION PATHWAY PROTEIN A-RELATED"/>
    <property type="match status" value="1"/>
</dbReference>
<feature type="domain" description="AAA+ ATPase" evidence="1">
    <location>
        <begin position="46"/>
        <end position="194"/>
    </location>
</feature>
<evidence type="ECO:0000313" key="3">
    <source>
        <dbReference type="Proteomes" id="UP000614424"/>
    </source>
</evidence>
<dbReference type="Gene3D" id="3.40.50.300">
    <property type="entry name" value="P-loop containing nucleotide triphosphate hydrolases"/>
    <property type="match status" value="1"/>
</dbReference>
<organism evidence="2 3">
    <name type="scientific">Candidatus Desulfobia pelagia</name>
    <dbReference type="NCBI Taxonomy" id="2841692"/>
    <lineage>
        <taxon>Bacteria</taxon>
        <taxon>Pseudomonadati</taxon>
        <taxon>Thermodesulfobacteriota</taxon>
        <taxon>Desulfobulbia</taxon>
        <taxon>Desulfobulbales</taxon>
        <taxon>Desulfobulbaceae</taxon>
        <taxon>Candidatus Desulfobia</taxon>
    </lineage>
</organism>
<dbReference type="AlphaFoldDB" id="A0A8J6NBK0"/>
<dbReference type="GO" id="GO:0016887">
    <property type="term" value="F:ATP hydrolysis activity"/>
    <property type="evidence" value="ECO:0007669"/>
    <property type="project" value="InterPro"/>
</dbReference>
<name>A0A8J6NBK0_9BACT</name>
<dbReference type="SUPFAM" id="SSF52540">
    <property type="entry name" value="P-loop containing nucleoside triphosphate hydrolases"/>
    <property type="match status" value="1"/>
</dbReference>
<proteinExistence type="predicted"/>
<dbReference type="InterPro" id="IPR049945">
    <property type="entry name" value="AAA_22"/>
</dbReference>
<protein>
    <submittedName>
        <fullName evidence="2">AAA family ATPase</fullName>
    </submittedName>
</protein>
<sequence>MNQGAWTHKFGLTRNPFQDTLDTDLFFRTRQHEEALIKVRIGIEDRHALLLLAGQSGTGKTLISQLVLRGLDQQSHIPAFVYAYPGMGKGPLLAAILTEIGVETPAHYTHQRLIQLQEQALALHEKGKRLVILIDEAHFLKPDALHLLRTLSNLETEHEKLVTVMLVAEKSLAQRLKRPTYDSLRGRITFSVGLEPLTCEETEQFIKFRLLKCGGPVHLLDSAGYAMVHRISKGIPREINRLLYNGFIEALTSNQTSLTPGILQAAGKKIGLVYGKVVSYTSAAA</sequence>
<accession>A0A8J6NBK0</accession>
<dbReference type="Pfam" id="PF13401">
    <property type="entry name" value="AAA_22"/>
    <property type="match status" value="1"/>
</dbReference>
<dbReference type="InterPro" id="IPR052026">
    <property type="entry name" value="ExeA_AAA_ATPase_DNA-bind"/>
</dbReference>
<dbReference type="PROSITE" id="PS00675">
    <property type="entry name" value="SIGMA54_INTERACT_1"/>
    <property type="match status" value="1"/>
</dbReference>
<reference evidence="2 3" key="1">
    <citation type="submission" date="2020-08" db="EMBL/GenBank/DDBJ databases">
        <title>Bridging the membrane lipid divide: bacteria of the FCB group superphylum have the potential to synthesize archaeal ether lipids.</title>
        <authorList>
            <person name="Villanueva L."/>
            <person name="Von Meijenfeldt F.A.B."/>
            <person name="Westbye A.B."/>
            <person name="Yadav S."/>
            <person name="Hopmans E.C."/>
            <person name="Dutilh B.E."/>
            <person name="Sinninghe Damste J.S."/>
        </authorList>
    </citation>
    <scope>NUCLEOTIDE SEQUENCE [LARGE SCALE GENOMIC DNA]</scope>
    <source>
        <strain evidence="2">NIOZ-UU47</strain>
    </source>
</reference>
<dbReference type="InterPro" id="IPR027417">
    <property type="entry name" value="P-loop_NTPase"/>
</dbReference>
<comment type="caution">
    <text evidence="2">The sequence shown here is derived from an EMBL/GenBank/DDBJ whole genome shotgun (WGS) entry which is preliminary data.</text>
</comment>